<evidence type="ECO:0000256" key="1">
    <source>
        <dbReference type="SAM" id="MobiDB-lite"/>
    </source>
</evidence>
<feature type="compositionally biased region" description="Polar residues" evidence="1">
    <location>
        <begin position="636"/>
        <end position="649"/>
    </location>
</feature>
<evidence type="ECO:0000313" key="3">
    <source>
        <dbReference type="Proteomes" id="UP000241769"/>
    </source>
</evidence>
<name>A0A2P6NUN1_9EUKA</name>
<gene>
    <name evidence="2" type="ORF">PROFUN_02374</name>
</gene>
<dbReference type="Proteomes" id="UP000241769">
    <property type="component" value="Unassembled WGS sequence"/>
</dbReference>
<dbReference type="GO" id="GO:0005634">
    <property type="term" value="C:nucleus"/>
    <property type="evidence" value="ECO:0007669"/>
    <property type="project" value="TreeGrafter"/>
</dbReference>
<dbReference type="OrthoDB" id="10250320at2759"/>
<comment type="caution">
    <text evidence="2">The sequence shown here is derived from an EMBL/GenBank/DDBJ whole genome shotgun (WGS) entry which is preliminary data.</text>
</comment>
<feature type="region of interest" description="Disordered" evidence="1">
    <location>
        <begin position="1"/>
        <end position="20"/>
    </location>
</feature>
<feature type="region of interest" description="Disordered" evidence="1">
    <location>
        <begin position="631"/>
        <end position="675"/>
    </location>
</feature>
<feature type="region of interest" description="Disordered" evidence="1">
    <location>
        <begin position="1074"/>
        <end position="1094"/>
    </location>
</feature>
<feature type="region of interest" description="Disordered" evidence="1">
    <location>
        <begin position="338"/>
        <end position="383"/>
    </location>
</feature>
<keyword evidence="3" id="KW-1185">Reference proteome</keyword>
<protein>
    <submittedName>
        <fullName evidence="2">Uncharacterized protein</fullName>
    </submittedName>
</protein>
<feature type="compositionally biased region" description="Acidic residues" evidence="1">
    <location>
        <begin position="216"/>
        <end position="228"/>
    </location>
</feature>
<dbReference type="AlphaFoldDB" id="A0A2P6NUN1"/>
<feature type="compositionally biased region" description="Low complexity" evidence="1">
    <location>
        <begin position="954"/>
        <end position="976"/>
    </location>
</feature>
<feature type="region of interest" description="Disordered" evidence="1">
    <location>
        <begin position="93"/>
        <end position="158"/>
    </location>
</feature>
<feature type="compositionally biased region" description="Polar residues" evidence="1">
    <location>
        <begin position="344"/>
        <end position="360"/>
    </location>
</feature>
<evidence type="ECO:0000313" key="2">
    <source>
        <dbReference type="EMBL" id="PRP87674.1"/>
    </source>
</evidence>
<dbReference type="Gene3D" id="1.10.472.10">
    <property type="entry name" value="Cyclin-like"/>
    <property type="match status" value="1"/>
</dbReference>
<reference evidence="2 3" key="1">
    <citation type="journal article" date="2018" name="Genome Biol. Evol.">
        <title>Multiple Roots of Fruiting Body Formation in Amoebozoa.</title>
        <authorList>
            <person name="Hillmann F."/>
            <person name="Forbes G."/>
            <person name="Novohradska S."/>
            <person name="Ferling I."/>
            <person name="Riege K."/>
            <person name="Groth M."/>
            <person name="Westermann M."/>
            <person name="Marz M."/>
            <person name="Spaller T."/>
            <person name="Winckler T."/>
            <person name="Schaap P."/>
            <person name="Glockner G."/>
        </authorList>
    </citation>
    <scope>NUCLEOTIDE SEQUENCE [LARGE SCALE GENOMIC DNA]</scope>
    <source>
        <strain evidence="2 3">Jena</strain>
    </source>
</reference>
<dbReference type="GO" id="GO:0019901">
    <property type="term" value="F:protein kinase binding"/>
    <property type="evidence" value="ECO:0007669"/>
    <property type="project" value="InterPro"/>
</dbReference>
<feature type="region of interest" description="Disordered" evidence="1">
    <location>
        <begin position="187"/>
        <end position="309"/>
    </location>
</feature>
<organism evidence="2 3">
    <name type="scientific">Planoprotostelium fungivorum</name>
    <dbReference type="NCBI Taxonomy" id="1890364"/>
    <lineage>
        <taxon>Eukaryota</taxon>
        <taxon>Amoebozoa</taxon>
        <taxon>Evosea</taxon>
        <taxon>Variosea</taxon>
        <taxon>Cavosteliida</taxon>
        <taxon>Cavosteliaceae</taxon>
        <taxon>Planoprotostelium</taxon>
    </lineage>
</organism>
<sequence length="1252" mass="143743">MDWERAVERLGRRETNRNQGRPTIVVERHTPVKQVHRRNEDIAQEEDVEVSHDLLNSLQELERLKSRRDELEKLQRTLNEYRGLASELQALQNQRPAQIESSSKRVMGGFEPKPDHPIKIMNRGGDHSRNHQPTPEDRNRPPFEGYAGQKKKTADKRATDEHNILELLKALQEEAALIQPPVPQYRDVDNYVDYDEPSRPNIVVRNNSKNVQYDLGSDEITESEGSEEEGQRRYHRNPPKQNQQPRGQALPHGKGKKKRKEERQDIQKKNNQQKNKRQSPNQEASKRNESRYPSSVEEEEENNRNSGSYNEDLKAILSYMRMQTEQISTIQTELRQLKSDVARSSEQTSAPKNQNRNASLNPAKPNLQRNDSSSGSESEIEEFSDSEYRAWKKEGKLQFINNVQVRGDQPSYPYTQVSLGVSDDREDTDQMRLSERYRLQLRKAQQEASSLGVDSRQNRSPAAPKHFSPRYIEESSDEGDKASQDMVDPDSEVKHLHFPEIQLEKEDDSEVEEALDGLSPEYVSQLTKEEKQKYVRFAQQVKEEEAGEQIVTEEDTVGLTDVIGGGDSDHVISEPEEFLNFLGSEIASAFSPFLLHPSDGLFLLNALQLLQKIKSHDLEDEFMRHFEQWTKERTTRSTAEQSTEESTLTRGGAVTDVNAEENRQEEEEEATELSSEYTDEFFAKQIITKRLDLLILDFLEGNPSRKFTSENLKTMEKYTIESITNRTQLMDDELAESIHIMIHSYLDKDIQVYKENLISSVSDLLYDEMIFSKVIQKVDRSYLEEIKDLQTEEGILLKQRQDDIIKLKQERNQRLSSIQEPLVKTAPIDSTPDIAKTAESLLELASQSQGRPLLTSAFAKYFTNPRHFDTSSVGSADEAMSTGAISGSPAVELASPAITSENPETTNTNIDEKTFAAAVAGFGFSPEQLRHLREQFVKEQEDLNRMSDPTDPAQDLPPDQVTPTPDQTQPHPDVPTQNEDKFIEAIISDDTIAQTAPGEEEKVIENGIVNFTEKQRRREDSIRAQLVFPFPVCIFRDIHTLEGFSRRRRPKALELPLLKIRHSRHDRMNTRETQDITFPTDTPPQVGRKRKSSNHRLPKHIINARHLEKKRRRQTTYSAIDSWVEGGKLEHRLLREYFDCIKDLVGLMGYRYKKHLLLPTLIYTDRFIKREGSIPASSLFRLLLTSAMVTIKFWEDWGIDSAIVSEVTNIPKDDLSAWERRFLAAIDYSLFISDEHVERFQAAHSKIAGDSA</sequence>
<accession>A0A2P6NUN1</accession>
<feature type="compositionally biased region" description="Low complexity" evidence="1">
    <location>
        <begin position="269"/>
        <end position="282"/>
    </location>
</feature>
<feature type="region of interest" description="Disordered" evidence="1">
    <location>
        <begin position="407"/>
        <end position="429"/>
    </location>
</feature>
<feature type="region of interest" description="Disordered" evidence="1">
    <location>
        <begin position="442"/>
        <end position="487"/>
    </location>
</feature>
<dbReference type="InParanoid" id="A0A2P6NUN1"/>
<dbReference type="Pfam" id="PF08613">
    <property type="entry name" value="Cyclin"/>
    <property type="match status" value="1"/>
</dbReference>
<feature type="compositionally biased region" description="Basic and acidic residues" evidence="1">
    <location>
        <begin position="112"/>
        <end position="141"/>
    </location>
</feature>
<feature type="compositionally biased region" description="Basic and acidic residues" evidence="1">
    <location>
        <begin position="1"/>
        <end position="16"/>
    </location>
</feature>
<feature type="region of interest" description="Disordered" evidence="1">
    <location>
        <begin position="940"/>
        <end position="976"/>
    </location>
</feature>
<dbReference type="GO" id="GO:0016538">
    <property type="term" value="F:cyclin-dependent protein serine/threonine kinase regulator activity"/>
    <property type="evidence" value="ECO:0007669"/>
    <property type="project" value="TreeGrafter"/>
</dbReference>
<proteinExistence type="predicted"/>
<dbReference type="InterPro" id="IPR013922">
    <property type="entry name" value="Cyclin_PHO80-like"/>
</dbReference>
<dbReference type="PANTHER" id="PTHR15615:SF26">
    <property type="entry name" value="CYCLIN N-TERMINAL DOMAIN-CONTAINING PROTEIN"/>
    <property type="match status" value="1"/>
</dbReference>
<dbReference type="EMBL" id="MDYQ01000018">
    <property type="protein sequence ID" value="PRP87674.1"/>
    <property type="molecule type" value="Genomic_DNA"/>
</dbReference>
<dbReference type="PANTHER" id="PTHR15615">
    <property type="match status" value="1"/>
</dbReference>
<dbReference type="GO" id="GO:0000307">
    <property type="term" value="C:cyclin-dependent protein kinase holoenzyme complex"/>
    <property type="evidence" value="ECO:0007669"/>
    <property type="project" value="TreeGrafter"/>
</dbReference>